<dbReference type="SUPFAM" id="SSF49899">
    <property type="entry name" value="Concanavalin A-like lectins/glucanases"/>
    <property type="match status" value="1"/>
</dbReference>
<name>A0AA88RB95_9ASTE</name>
<proteinExistence type="inferred from homology"/>
<feature type="chain" id="PRO_5041656460" description="Legume lectin domain-containing protein" evidence="4">
    <location>
        <begin position="30"/>
        <end position="426"/>
    </location>
</feature>
<keyword evidence="4" id="KW-0732">Signal</keyword>
<comment type="caution">
    <text evidence="6">The sequence shown here is derived from an EMBL/GenBank/DDBJ whole genome shotgun (WGS) entry which is preliminary data.</text>
</comment>
<dbReference type="Gene3D" id="2.60.120.200">
    <property type="match status" value="1"/>
</dbReference>
<dbReference type="AlphaFoldDB" id="A0AA88RB95"/>
<evidence type="ECO:0000256" key="2">
    <source>
        <dbReference type="ARBA" id="ARBA00022734"/>
    </source>
</evidence>
<evidence type="ECO:0000313" key="6">
    <source>
        <dbReference type="EMBL" id="KAK2975656.1"/>
    </source>
</evidence>
<keyword evidence="3" id="KW-1133">Transmembrane helix</keyword>
<feature type="signal peptide" evidence="4">
    <location>
        <begin position="1"/>
        <end position="29"/>
    </location>
</feature>
<sequence length="426" mass="46304">MTFPITRHSKASYVLIITLLPLFSEPISSLSLQLLSKNPSNFDPQIGLFGDAIFIHSDSTRSVRLTRPAPSSSGLLLHGKPFRFLKPTSFSTDFTFSISPQTRVGLALIIARSDFPSKFSSKTETPFGLYGENRFFEIEFDKLVNGNVGVGVSGLKSASVSNASLANVGVKLQSWVDYDASSKRIEVRLGGFGSARPYNPLLAYPIDLAGMWEGEEDVVGVSSFSGRSGRSSSVYSWSFRVRSVPKSMHSQPINPQGYTNEFVEEQEKVQKKSGCVLGVISGLFFATGCGVLAAVVLLILWAMFVDRNVIIPAEGSVHSVDFSYEKINVIVEKSLEDVKSCCLCGRIFVTSAKGFQDLDRTSRMEVCVHGGSLAVMEAAYGEDLIRKGLVLRIGWGVKFAQRSGAYVESAPLSLLWVAGRSGTVSL</sequence>
<dbReference type="InterPro" id="IPR001220">
    <property type="entry name" value="Legume_lectin_dom"/>
</dbReference>
<dbReference type="EMBL" id="JAVXUO010002168">
    <property type="protein sequence ID" value="KAK2975656.1"/>
    <property type="molecule type" value="Genomic_DNA"/>
</dbReference>
<dbReference type="PANTHER" id="PTHR32401">
    <property type="entry name" value="CONCANAVALIN A-LIKE LECTIN FAMILY PROTEIN"/>
    <property type="match status" value="1"/>
</dbReference>
<evidence type="ECO:0000256" key="4">
    <source>
        <dbReference type="SAM" id="SignalP"/>
    </source>
</evidence>
<dbReference type="InterPro" id="IPR050258">
    <property type="entry name" value="Leguminous_Lectin"/>
</dbReference>
<feature type="transmembrane region" description="Helical" evidence="3">
    <location>
        <begin position="276"/>
        <end position="301"/>
    </location>
</feature>
<accession>A0AA88RB95</accession>
<keyword evidence="3" id="KW-0812">Transmembrane</keyword>
<dbReference type="Proteomes" id="UP001187471">
    <property type="component" value="Unassembled WGS sequence"/>
</dbReference>
<reference evidence="6" key="1">
    <citation type="submission" date="2022-12" db="EMBL/GenBank/DDBJ databases">
        <title>Draft genome assemblies for two species of Escallonia (Escalloniales).</title>
        <authorList>
            <person name="Chanderbali A."/>
            <person name="Dervinis C."/>
            <person name="Anghel I."/>
            <person name="Soltis D."/>
            <person name="Soltis P."/>
            <person name="Zapata F."/>
        </authorList>
    </citation>
    <scope>NUCLEOTIDE SEQUENCE</scope>
    <source>
        <strain evidence="6">UCBG92.1500</strain>
        <tissue evidence="6">Leaf</tissue>
    </source>
</reference>
<comment type="similarity">
    <text evidence="1">Belongs to the leguminous lectin family.</text>
</comment>
<dbReference type="GO" id="GO:0030246">
    <property type="term" value="F:carbohydrate binding"/>
    <property type="evidence" value="ECO:0007669"/>
    <property type="project" value="UniProtKB-KW"/>
</dbReference>
<dbReference type="PANTHER" id="PTHR32401:SF15">
    <property type="entry name" value="L-TYPE LECTIN-DOMAIN CONTAINING RECEPTOR KINASE VIII.2-LIKE"/>
    <property type="match status" value="1"/>
</dbReference>
<evidence type="ECO:0000256" key="1">
    <source>
        <dbReference type="ARBA" id="ARBA00007606"/>
    </source>
</evidence>
<organism evidence="6 7">
    <name type="scientific">Escallonia rubra</name>
    <dbReference type="NCBI Taxonomy" id="112253"/>
    <lineage>
        <taxon>Eukaryota</taxon>
        <taxon>Viridiplantae</taxon>
        <taxon>Streptophyta</taxon>
        <taxon>Embryophyta</taxon>
        <taxon>Tracheophyta</taxon>
        <taxon>Spermatophyta</taxon>
        <taxon>Magnoliopsida</taxon>
        <taxon>eudicotyledons</taxon>
        <taxon>Gunneridae</taxon>
        <taxon>Pentapetalae</taxon>
        <taxon>asterids</taxon>
        <taxon>campanulids</taxon>
        <taxon>Escalloniales</taxon>
        <taxon>Escalloniaceae</taxon>
        <taxon>Escallonia</taxon>
    </lineage>
</organism>
<keyword evidence="7" id="KW-1185">Reference proteome</keyword>
<evidence type="ECO:0000313" key="7">
    <source>
        <dbReference type="Proteomes" id="UP001187471"/>
    </source>
</evidence>
<dbReference type="InterPro" id="IPR013320">
    <property type="entry name" value="ConA-like_dom_sf"/>
</dbReference>
<evidence type="ECO:0000259" key="5">
    <source>
        <dbReference type="Pfam" id="PF00139"/>
    </source>
</evidence>
<protein>
    <recommendedName>
        <fullName evidence="5">Legume lectin domain-containing protein</fullName>
    </recommendedName>
</protein>
<evidence type="ECO:0000256" key="3">
    <source>
        <dbReference type="SAM" id="Phobius"/>
    </source>
</evidence>
<keyword evidence="3" id="KW-0472">Membrane</keyword>
<gene>
    <name evidence="6" type="ORF">RJ640_025952</name>
</gene>
<feature type="domain" description="Legume lectin" evidence="5">
    <location>
        <begin position="45"/>
        <end position="251"/>
    </location>
</feature>
<dbReference type="Pfam" id="PF00139">
    <property type="entry name" value="Lectin_legB"/>
    <property type="match status" value="1"/>
</dbReference>
<keyword evidence="2" id="KW-0430">Lectin</keyword>